<keyword evidence="3" id="KW-1185">Reference proteome</keyword>
<feature type="region of interest" description="Disordered" evidence="1">
    <location>
        <begin position="18"/>
        <end position="64"/>
    </location>
</feature>
<protein>
    <submittedName>
        <fullName evidence="2">Uncharacterized protein</fullName>
    </submittedName>
</protein>
<evidence type="ECO:0000313" key="2">
    <source>
        <dbReference type="EMBL" id="GHB42903.1"/>
    </source>
</evidence>
<name>A0ABQ3EQT9_9ACTN</name>
<dbReference type="EMBL" id="BMVP01000002">
    <property type="protein sequence ID" value="GHB42903.1"/>
    <property type="molecule type" value="Genomic_DNA"/>
</dbReference>
<evidence type="ECO:0000313" key="3">
    <source>
        <dbReference type="Proteomes" id="UP000642673"/>
    </source>
</evidence>
<accession>A0ABQ3EQT9</accession>
<gene>
    <name evidence="2" type="ORF">GCM10010347_10000</name>
</gene>
<evidence type="ECO:0000256" key="1">
    <source>
        <dbReference type="SAM" id="MobiDB-lite"/>
    </source>
</evidence>
<feature type="region of interest" description="Disordered" evidence="1">
    <location>
        <begin position="102"/>
        <end position="143"/>
    </location>
</feature>
<comment type="caution">
    <text evidence="2">The sequence shown here is derived from an EMBL/GenBank/DDBJ whole genome shotgun (WGS) entry which is preliminary data.</text>
</comment>
<reference evidence="3" key="1">
    <citation type="journal article" date="2019" name="Int. J. Syst. Evol. Microbiol.">
        <title>The Global Catalogue of Microorganisms (GCM) 10K type strain sequencing project: providing services to taxonomists for standard genome sequencing and annotation.</title>
        <authorList>
            <consortium name="The Broad Institute Genomics Platform"/>
            <consortium name="The Broad Institute Genome Sequencing Center for Infectious Disease"/>
            <person name="Wu L."/>
            <person name="Ma J."/>
        </authorList>
    </citation>
    <scope>NUCLEOTIDE SEQUENCE [LARGE SCALE GENOMIC DNA]</scope>
    <source>
        <strain evidence="3">JCM 4738</strain>
    </source>
</reference>
<dbReference type="Proteomes" id="UP000642673">
    <property type="component" value="Unassembled WGS sequence"/>
</dbReference>
<sequence length="143" mass="15259">MPGPEAVPGAAEAAFCPEPGAAPRGVHPYAAPNSPGYRRQVPHGAGFAQPRPRRPSRGSAPDPCLGCRREVSPRGWMCGPVPLPPGYRREVPRRGWMCGPVPLPPGYRREVPRRADGAGASRAVVFRSGRVEKRAPHGGGFRT</sequence>
<organism evidence="2 3">
    <name type="scientific">Streptomyces cirratus</name>
    <dbReference type="NCBI Taxonomy" id="68187"/>
    <lineage>
        <taxon>Bacteria</taxon>
        <taxon>Bacillati</taxon>
        <taxon>Actinomycetota</taxon>
        <taxon>Actinomycetes</taxon>
        <taxon>Kitasatosporales</taxon>
        <taxon>Streptomycetaceae</taxon>
        <taxon>Streptomyces</taxon>
    </lineage>
</organism>
<feature type="compositionally biased region" description="Basic and acidic residues" evidence="1">
    <location>
        <begin position="107"/>
        <end position="116"/>
    </location>
</feature>
<proteinExistence type="predicted"/>